<proteinExistence type="predicted"/>
<dbReference type="RefSeq" id="WP_170205112.1">
    <property type="nucleotide sequence ID" value="NZ_CP051685.1"/>
</dbReference>
<dbReference type="KEGG" id="mfy:HH212_26095"/>
<organism evidence="1 2">
    <name type="scientific">Massilia forsythiae</name>
    <dbReference type="NCBI Taxonomy" id="2728020"/>
    <lineage>
        <taxon>Bacteria</taxon>
        <taxon>Pseudomonadati</taxon>
        <taxon>Pseudomonadota</taxon>
        <taxon>Betaproteobacteria</taxon>
        <taxon>Burkholderiales</taxon>
        <taxon>Oxalobacteraceae</taxon>
        <taxon>Telluria group</taxon>
        <taxon>Massilia</taxon>
    </lineage>
</organism>
<sequence length="65" mass="7089">MTPRTDLITASRVDLALILLPAITWLQASCMLAASGVPVEVAARVMALPLERRMIDALRFRTIAP</sequence>
<evidence type="ECO:0000313" key="2">
    <source>
        <dbReference type="Proteomes" id="UP000502415"/>
    </source>
</evidence>
<protein>
    <submittedName>
        <fullName evidence="1">Uncharacterized protein</fullName>
    </submittedName>
</protein>
<accession>A0A7Z2W0T0</accession>
<name>A0A7Z2W0T0_9BURK</name>
<reference evidence="1 2" key="1">
    <citation type="submission" date="2020-04" db="EMBL/GenBank/DDBJ databases">
        <title>Genome sequencing of novel species.</title>
        <authorList>
            <person name="Heo J."/>
            <person name="Kim S.-J."/>
            <person name="Kim J.-S."/>
            <person name="Hong S.-B."/>
            <person name="Kwon S.-W."/>
        </authorList>
    </citation>
    <scope>NUCLEOTIDE SEQUENCE [LARGE SCALE GENOMIC DNA]</scope>
    <source>
        <strain evidence="1 2">GN2-R2</strain>
    </source>
</reference>
<keyword evidence="2" id="KW-1185">Reference proteome</keyword>
<dbReference type="AlphaFoldDB" id="A0A7Z2W0T0"/>
<evidence type="ECO:0000313" key="1">
    <source>
        <dbReference type="EMBL" id="QJE03031.1"/>
    </source>
</evidence>
<dbReference type="Proteomes" id="UP000502415">
    <property type="component" value="Chromosome"/>
</dbReference>
<dbReference type="EMBL" id="CP051685">
    <property type="protein sequence ID" value="QJE03031.1"/>
    <property type="molecule type" value="Genomic_DNA"/>
</dbReference>
<gene>
    <name evidence="1" type="ORF">HH212_26095</name>
</gene>